<comment type="caution">
    <text evidence="1">The sequence shown here is derived from an EMBL/GenBank/DDBJ whole genome shotgun (WGS) entry which is preliminary data.</text>
</comment>
<reference evidence="1 2" key="1">
    <citation type="submission" date="2021-05" db="EMBL/GenBank/DDBJ databases">
        <title>Novel Bacillus species.</title>
        <authorList>
            <person name="Liu G."/>
        </authorList>
    </citation>
    <scope>NUCLEOTIDE SEQUENCE [LARGE SCALE GENOMIC DNA]</scope>
    <source>
        <strain evidence="2">FJAT-49780</strain>
    </source>
</reference>
<gene>
    <name evidence="1" type="ORF">KHA97_18905</name>
</gene>
<proteinExistence type="predicted"/>
<keyword evidence="2" id="KW-1185">Reference proteome</keyword>
<protein>
    <submittedName>
        <fullName evidence="1">ECF transporter S component</fullName>
    </submittedName>
</protein>
<accession>A0A942TIC0</accession>
<dbReference type="AlphaFoldDB" id="A0A942TIC0"/>
<evidence type="ECO:0000313" key="1">
    <source>
        <dbReference type="EMBL" id="MBS4197127.1"/>
    </source>
</evidence>
<sequence length="28" mass="2939">MVSIISAYIINKPGAAFLLKTIAAFGEV</sequence>
<name>A0A942TIC0_9BACI</name>
<dbReference type="EMBL" id="JAGYPG010000003">
    <property type="protein sequence ID" value="MBS4197127.1"/>
    <property type="molecule type" value="Genomic_DNA"/>
</dbReference>
<evidence type="ECO:0000313" key="2">
    <source>
        <dbReference type="Proteomes" id="UP000681414"/>
    </source>
</evidence>
<organism evidence="1 2">
    <name type="scientific">Lederbergia citri</name>
    <dbReference type="NCBI Taxonomy" id="2833580"/>
    <lineage>
        <taxon>Bacteria</taxon>
        <taxon>Bacillati</taxon>
        <taxon>Bacillota</taxon>
        <taxon>Bacilli</taxon>
        <taxon>Bacillales</taxon>
        <taxon>Bacillaceae</taxon>
        <taxon>Lederbergia</taxon>
    </lineage>
</organism>
<dbReference type="Proteomes" id="UP000681414">
    <property type="component" value="Unassembled WGS sequence"/>
</dbReference>